<accession>A0A2G9ZLH8</accession>
<gene>
    <name evidence="2" type="ORF">COX22_01440</name>
</gene>
<organism evidence="2 3">
    <name type="scientific">Candidatus Falkowbacteria bacterium CG23_combo_of_CG06-09_8_20_14_all_49_15</name>
    <dbReference type="NCBI Taxonomy" id="1974572"/>
    <lineage>
        <taxon>Bacteria</taxon>
        <taxon>Candidatus Falkowiibacteriota</taxon>
    </lineage>
</organism>
<dbReference type="Proteomes" id="UP000230729">
    <property type="component" value="Unassembled WGS sequence"/>
</dbReference>
<dbReference type="EMBL" id="PCSD01000029">
    <property type="protein sequence ID" value="PIP33994.1"/>
    <property type="molecule type" value="Genomic_DNA"/>
</dbReference>
<evidence type="ECO:0000313" key="3">
    <source>
        <dbReference type="Proteomes" id="UP000230729"/>
    </source>
</evidence>
<evidence type="ECO:0000259" key="1">
    <source>
        <dbReference type="Pfam" id="PF09992"/>
    </source>
</evidence>
<dbReference type="Pfam" id="PF09992">
    <property type="entry name" value="NAGPA"/>
    <property type="match status" value="1"/>
</dbReference>
<sequence>MQKIPILSVFVAYFLWTGFLFCPLRPVAATGDNNLSGRILLDVERHGEAWYVWPQNRKRYYLGRPADAFRVMRELGLGISEWDFQRLAQAGQPVAGDLSLAQRLAGQIILQVEKKGEAWYINPLDLKKYFLGRPMDAFRVMRELGLGISRENLAKVHKPGWEESLDKYSHYERKKISTANGEFTIDLIAVDTRDPDLRVITAAASALPCPANCPAVSLGELALAHDAFAAINGTYFDTSAAKKNYSFFPVYDYPAKTLVNENQLRYWTTGPIMAWDENNAFYYFKDSREFPFFGWRPEADGQAISAFAGRQGKKLTALIGNKPRLIEDKLNLLIDWDIDEKQKTAKSIRNGLAVKGQDIYLVAAQAATVPDLALIMQALGAEYALNLDGGYSTALWYDGEYLVGPGRDIVNGIFFTKK</sequence>
<evidence type="ECO:0000313" key="2">
    <source>
        <dbReference type="EMBL" id="PIP33994.1"/>
    </source>
</evidence>
<dbReference type="AlphaFoldDB" id="A0A2G9ZLH8"/>
<reference evidence="2 3" key="1">
    <citation type="submission" date="2017-09" db="EMBL/GenBank/DDBJ databases">
        <title>Depth-based differentiation of microbial function through sediment-hosted aquifers and enrichment of novel symbionts in the deep terrestrial subsurface.</title>
        <authorList>
            <person name="Probst A.J."/>
            <person name="Ladd B."/>
            <person name="Jarett J.K."/>
            <person name="Geller-Mcgrath D.E."/>
            <person name="Sieber C.M."/>
            <person name="Emerson J.B."/>
            <person name="Anantharaman K."/>
            <person name="Thomas B.C."/>
            <person name="Malmstrom R."/>
            <person name="Stieglmeier M."/>
            <person name="Klingl A."/>
            <person name="Woyke T."/>
            <person name="Ryan C.M."/>
            <person name="Banfield J.F."/>
        </authorList>
    </citation>
    <scope>NUCLEOTIDE SEQUENCE [LARGE SCALE GENOMIC DNA]</scope>
    <source>
        <strain evidence="2">CG23_combo_of_CG06-09_8_20_14_all_49_15</strain>
    </source>
</reference>
<name>A0A2G9ZLH8_9BACT</name>
<feature type="domain" description="Phosphodiester glycosidase" evidence="1">
    <location>
        <begin position="227"/>
        <end position="415"/>
    </location>
</feature>
<dbReference type="InterPro" id="IPR018711">
    <property type="entry name" value="NAGPA"/>
</dbReference>
<protein>
    <recommendedName>
        <fullName evidence="1">Phosphodiester glycosidase domain-containing protein</fullName>
    </recommendedName>
</protein>
<proteinExistence type="predicted"/>
<comment type="caution">
    <text evidence="2">The sequence shown here is derived from an EMBL/GenBank/DDBJ whole genome shotgun (WGS) entry which is preliminary data.</text>
</comment>